<evidence type="ECO:0000313" key="2">
    <source>
        <dbReference type="EMBL" id="MBX32306.1"/>
    </source>
</evidence>
<dbReference type="EMBL" id="GGEC01051822">
    <property type="protein sequence ID" value="MBX32306.1"/>
    <property type="molecule type" value="Transcribed_RNA"/>
</dbReference>
<feature type="region of interest" description="Disordered" evidence="1">
    <location>
        <begin position="1"/>
        <end position="60"/>
    </location>
</feature>
<evidence type="ECO:0000256" key="1">
    <source>
        <dbReference type="SAM" id="MobiDB-lite"/>
    </source>
</evidence>
<reference evidence="2" key="1">
    <citation type="submission" date="2018-02" db="EMBL/GenBank/DDBJ databases">
        <title>Rhizophora mucronata_Transcriptome.</title>
        <authorList>
            <person name="Meera S.P."/>
            <person name="Sreeshan A."/>
            <person name="Augustine A."/>
        </authorList>
    </citation>
    <scope>NUCLEOTIDE SEQUENCE</scope>
    <source>
        <tissue evidence="2">Leaf</tissue>
    </source>
</reference>
<sequence>MKDIKTKQKNKKKILKNYRAVRGKEQGKRRNRELNPSLPLKDPEKRRSSAFPWANEQFWR</sequence>
<protein>
    <submittedName>
        <fullName evidence="2">Uncharacterized protein</fullName>
    </submittedName>
</protein>
<name>A0A2P2MQ16_RHIMU</name>
<organism evidence="2">
    <name type="scientific">Rhizophora mucronata</name>
    <name type="common">Asiatic mangrove</name>
    <dbReference type="NCBI Taxonomy" id="61149"/>
    <lineage>
        <taxon>Eukaryota</taxon>
        <taxon>Viridiplantae</taxon>
        <taxon>Streptophyta</taxon>
        <taxon>Embryophyta</taxon>
        <taxon>Tracheophyta</taxon>
        <taxon>Spermatophyta</taxon>
        <taxon>Magnoliopsida</taxon>
        <taxon>eudicotyledons</taxon>
        <taxon>Gunneridae</taxon>
        <taxon>Pentapetalae</taxon>
        <taxon>rosids</taxon>
        <taxon>fabids</taxon>
        <taxon>Malpighiales</taxon>
        <taxon>Rhizophoraceae</taxon>
        <taxon>Rhizophora</taxon>
    </lineage>
</organism>
<dbReference type="AlphaFoldDB" id="A0A2P2MQ16"/>
<feature type="compositionally biased region" description="Basic residues" evidence="1">
    <location>
        <begin position="7"/>
        <end position="21"/>
    </location>
</feature>
<accession>A0A2P2MQ16</accession>
<proteinExistence type="predicted"/>